<keyword evidence="3" id="KW-1185">Reference proteome</keyword>
<name>A0A2T7BHD2_9BACT</name>
<sequence>MKIFPKKVNLHDYIATGILEKYVLGLASPREVTEVEHLRRLSPEIRTELTEIEKRMEHMLMDTPVHPPAMAFHQIVQRLDWEEPAQQESSSPPLEKPMYTLLSGKTMTISIWWRCAFVAVVMLAIVMAVAALYFYQRAHALEQMLWQR</sequence>
<evidence type="ECO:0000313" key="2">
    <source>
        <dbReference type="EMBL" id="PUZ25687.1"/>
    </source>
</evidence>
<dbReference type="Proteomes" id="UP000244450">
    <property type="component" value="Unassembled WGS sequence"/>
</dbReference>
<feature type="transmembrane region" description="Helical" evidence="1">
    <location>
        <begin position="111"/>
        <end position="135"/>
    </location>
</feature>
<dbReference type="AlphaFoldDB" id="A0A2T7BHD2"/>
<dbReference type="EMBL" id="QCYK01000002">
    <property type="protein sequence ID" value="PUZ25687.1"/>
    <property type="molecule type" value="Genomic_DNA"/>
</dbReference>
<gene>
    <name evidence="2" type="ORF">DCC81_15580</name>
</gene>
<proteinExistence type="predicted"/>
<evidence type="ECO:0000256" key="1">
    <source>
        <dbReference type="SAM" id="Phobius"/>
    </source>
</evidence>
<keyword evidence="1" id="KW-0472">Membrane</keyword>
<protein>
    <submittedName>
        <fullName evidence="2">Uncharacterized protein</fullName>
    </submittedName>
</protein>
<keyword evidence="1" id="KW-1133">Transmembrane helix</keyword>
<keyword evidence="1" id="KW-0812">Transmembrane</keyword>
<evidence type="ECO:0000313" key="3">
    <source>
        <dbReference type="Proteomes" id="UP000244450"/>
    </source>
</evidence>
<organism evidence="2 3">
    <name type="scientific">Chitinophaga parva</name>
    <dbReference type="NCBI Taxonomy" id="2169414"/>
    <lineage>
        <taxon>Bacteria</taxon>
        <taxon>Pseudomonadati</taxon>
        <taxon>Bacteroidota</taxon>
        <taxon>Chitinophagia</taxon>
        <taxon>Chitinophagales</taxon>
        <taxon>Chitinophagaceae</taxon>
        <taxon>Chitinophaga</taxon>
    </lineage>
</organism>
<reference evidence="2 3" key="1">
    <citation type="submission" date="2018-04" db="EMBL/GenBank/DDBJ databases">
        <title>Chitinophaga fuyangensis sp. nov., isolated from soil in a chemical factory.</title>
        <authorList>
            <person name="Chen K."/>
        </authorList>
    </citation>
    <scope>NUCLEOTIDE SEQUENCE [LARGE SCALE GENOMIC DNA]</scope>
    <source>
        <strain evidence="2 3">LY-1</strain>
    </source>
</reference>
<accession>A0A2T7BHD2</accession>
<comment type="caution">
    <text evidence="2">The sequence shown here is derived from an EMBL/GenBank/DDBJ whole genome shotgun (WGS) entry which is preliminary data.</text>
</comment>